<evidence type="ECO:0000256" key="1">
    <source>
        <dbReference type="ARBA" id="ARBA00022630"/>
    </source>
</evidence>
<dbReference type="Pfam" id="PF01494">
    <property type="entry name" value="FAD_binding_3"/>
    <property type="match status" value="1"/>
</dbReference>
<accession>A0A423W5J3</accession>
<dbReference type="OrthoDB" id="5577218at2759"/>
<proteinExistence type="predicted"/>
<keyword evidence="1" id="KW-0285">Flavoprotein</keyword>
<dbReference type="Gene3D" id="3.40.30.120">
    <property type="match status" value="1"/>
</dbReference>
<evidence type="ECO:0000313" key="6">
    <source>
        <dbReference type="EMBL" id="ROV98548.1"/>
    </source>
</evidence>
<dbReference type="STRING" id="252740.A0A423W5J3"/>
<dbReference type="GO" id="GO:0032541">
    <property type="term" value="C:cortical endoplasmic reticulum"/>
    <property type="evidence" value="ECO:0007669"/>
    <property type="project" value="TreeGrafter"/>
</dbReference>
<feature type="transmembrane region" description="Helical" evidence="4">
    <location>
        <begin position="990"/>
        <end position="1008"/>
    </location>
</feature>
<keyword evidence="7" id="KW-1185">Reference proteome</keyword>
<evidence type="ECO:0000256" key="4">
    <source>
        <dbReference type="SAM" id="Phobius"/>
    </source>
</evidence>
<feature type="transmembrane region" description="Helical" evidence="4">
    <location>
        <begin position="608"/>
        <end position="625"/>
    </location>
</feature>
<dbReference type="Gene3D" id="3.30.9.10">
    <property type="entry name" value="D-Amino Acid Oxidase, subunit A, domain 2"/>
    <property type="match status" value="1"/>
</dbReference>
<dbReference type="InterPro" id="IPR036188">
    <property type="entry name" value="FAD/NAD-bd_sf"/>
</dbReference>
<evidence type="ECO:0000259" key="5">
    <source>
        <dbReference type="Pfam" id="PF01494"/>
    </source>
</evidence>
<dbReference type="EMBL" id="LJZO01000013">
    <property type="protein sequence ID" value="ROV98548.1"/>
    <property type="molecule type" value="Genomic_DNA"/>
</dbReference>
<dbReference type="GO" id="GO:0005789">
    <property type="term" value="C:endoplasmic reticulum membrane"/>
    <property type="evidence" value="ECO:0007669"/>
    <property type="project" value="TreeGrafter"/>
</dbReference>
<evidence type="ECO:0000313" key="7">
    <source>
        <dbReference type="Proteomes" id="UP000284375"/>
    </source>
</evidence>
<dbReference type="AlphaFoldDB" id="A0A423W5J3"/>
<keyword evidence="4" id="KW-0472">Membrane</keyword>
<evidence type="ECO:0000256" key="3">
    <source>
        <dbReference type="ARBA" id="ARBA00023002"/>
    </source>
</evidence>
<feature type="transmembrane region" description="Helical" evidence="4">
    <location>
        <begin position="750"/>
        <end position="770"/>
    </location>
</feature>
<dbReference type="InterPro" id="IPR002938">
    <property type="entry name" value="FAD-bd"/>
</dbReference>
<name>A0A423W5J3_CYTCH</name>
<protein>
    <recommendedName>
        <fullName evidence="5">FAD-binding domain-containing protein</fullName>
    </recommendedName>
</protein>
<organism evidence="6 7">
    <name type="scientific">Cytospora chrysosperma</name>
    <name type="common">Cytospora canker fungus</name>
    <name type="synonym">Sphaeria chrysosperma</name>
    <dbReference type="NCBI Taxonomy" id="252740"/>
    <lineage>
        <taxon>Eukaryota</taxon>
        <taxon>Fungi</taxon>
        <taxon>Dikarya</taxon>
        <taxon>Ascomycota</taxon>
        <taxon>Pezizomycotina</taxon>
        <taxon>Sordariomycetes</taxon>
        <taxon>Sordariomycetidae</taxon>
        <taxon>Diaporthales</taxon>
        <taxon>Cytosporaceae</taxon>
        <taxon>Cytospora</taxon>
    </lineage>
</organism>
<feature type="transmembrane region" description="Helical" evidence="4">
    <location>
        <begin position="637"/>
        <end position="659"/>
    </location>
</feature>
<dbReference type="InterPro" id="IPR013635">
    <property type="entry name" value="Ice2"/>
</dbReference>
<evidence type="ECO:0000256" key="2">
    <source>
        <dbReference type="ARBA" id="ARBA00022827"/>
    </source>
</evidence>
<dbReference type="GO" id="GO:0016491">
    <property type="term" value="F:oxidoreductase activity"/>
    <property type="evidence" value="ECO:0007669"/>
    <property type="project" value="UniProtKB-KW"/>
</dbReference>
<dbReference type="GO" id="GO:0000921">
    <property type="term" value="P:septin ring assembly"/>
    <property type="evidence" value="ECO:0007669"/>
    <property type="project" value="TreeGrafter"/>
</dbReference>
<sequence>MECLRDLGIEDDAMRLSLPPEMIGAFRYSRSLLGEELGNVHHWEGVPENAMNVKKYTPSRWIDLPQTYMEPLLVKYASHHGFAVRFATQLISAEKDSATDDWVCSVEDLVRKDSYQIRTKFLFGADGARSQVARSTDAKLSSMPSQGIACNVIFTADLGHLMDGRHAQLHTIINPAGKSRFGNGPVIRVIRPWREWMLISFFPGITQEQNPFKGVAPDDAELVGWIREAIGLDDNPLTKDIPVKVQRLDSWMARETMAEQLIPAKNAFLLGDAAHRHPPAYGLGSNTCVQDGYNLGWKVAYVAKSLASPKLLATYNAERQPVGAQLVKEANLALSLHPKVWEALGMLADTQEERVRLNGLLTQPTAEGEKWRRRLHEAMEAKMGEGKSLGLCMNQWYVSDAVYLDDEPKPRLLPEGFDRISDVYGAFCLFTGYGGDAWRAAAKKICEQTGLPINTYEIGYGLEWQDIYLLFARLHLSDQSRLPYRKPRACVCHKPPYAAAIKQAGGDDDDDISSDDKIHRTFLVHRSNAHRGAITPFDRRTQAAGSARLLTELCRQVPPSVLSILDTARGRVFFEMLAIFRAFSGAVYLLSIILSIPIAFDVGGRDSGLAYSLSIFLFYFLYSFIRAITPKESRVRWALTSLLGMFQWVVLPGLLIWSLNRFSVDAGSTDWVSRTLGHVRPSAKHTESWQEWFFGQGGILEHLTLGGWDRGLRYSSPVFQLLEGFCSLLVIQAAGQITRWLVNRGRSDTWVIILVVFSGSIMASAVYFLWRVARFPQISNVDATLIGVTVTSAVFLCAFGIGSGRGNPVESSLLFAYVVLCVYQIFTDYLPSPDAAAAQAAAEEQAAANQPDFPPLPPIIMASYSTLLHILSQLPDAMSSSLTFLWAAFQTITPSVIISLTYRIIVFYCATRIIPAVRESGARALMDEPSNFDDTSDAANKLMTFLSWFSPSILIAVYTSLLLQHFSVAATDGDGIGWTLRGGDAGGNSWRWINVTATMALYAIELYLGKDEVDHWKTD</sequence>
<feature type="transmembrane region" description="Helical" evidence="4">
    <location>
        <begin position="572"/>
        <end position="596"/>
    </location>
</feature>
<keyword evidence="2" id="KW-0274">FAD</keyword>
<dbReference type="Proteomes" id="UP000284375">
    <property type="component" value="Unassembled WGS sequence"/>
</dbReference>
<feature type="transmembrane region" description="Helical" evidence="4">
    <location>
        <begin position="945"/>
        <end position="970"/>
    </location>
</feature>
<keyword evidence="4" id="KW-0812">Transmembrane</keyword>
<feature type="domain" description="FAD-binding" evidence="5">
    <location>
        <begin position="1"/>
        <end position="329"/>
    </location>
</feature>
<feature type="transmembrane region" description="Helical" evidence="4">
    <location>
        <begin position="884"/>
        <end position="910"/>
    </location>
</feature>
<comment type="caution">
    <text evidence="6">The sequence shown here is derived from an EMBL/GenBank/DDBJ whole genome shotgun (WGS) entry which is preliminary data.</text>
</comment>
<dbReference type="PRINTS" id="PR00420">
    <property type="entry name" value="RNGMNOXGNASE"/>
</dbReference>
<keyword evidence="3" id="KW-0560">Oxidoreductase</keyword>
<dbReference type="Gene3D" id="3.50.50.60">
    <property type="entry name" value="FAD/NAD(P)-binding domain"/>
    <property type="match status" value="1"/>
</dbReference>
<dbReference type="GO" id="GO:0048309">
    <property type="term" value="P:endoplasmic reticulum inheritance"/>
    <property type="evidence" value="ECO:0007669"/>
    <property type="project" value="TreeGrafter"/>
</dbReference>
<feature type="transmembrane region" description="Helical" evidence="4">
    <location>
        <begin position="782"/>
        <end position="802"/>
    </location>
</feature>
<feature type="transmembrane region" description="Helical" evidence="4">
    <location>
        <begin position="809"/>
        <end position="826"/>
    </location>
</feature>
<keyword evidence="4" id="KW-1133">Transmembrane helix</keyword>
<reference evidence="6 7" key="1">
    <citation type="submission" date="2015-09" db="EMBL/GenBank/DDBJ databases">
        <title>Host preference determinants of Valsa canker pathogens revealed by comparative genomics.</title>
        <authorList>
            <person name="Yin Z."/>
            <person name="Huang L."/>
        </authorList>
    </citation>
    <scope>NUCLEOTIDE SEQUENCE [LARGE SCALE GENOMIC DNA]</scope>
    <source>
        <strain evidence="6 7">YSFL</strain>
    </source>
</reference>
<gene>
    <name evidence="6" type="ORF">VSDG_04202</name>
</gene>
<dbReference type="GO" id="GO:0097038">
    <property type="term" value="C:perinuclear endoplasmic reticulum"/>
    <property type="evidence" value="ECO:0007669"/>
    <property type="project" value="TreeGrafter"/>
</dbReference>
<dbReference type="Pfam" id="PF08426">
    <property type="entry name" value="ICE2"/>
    <property type="match status" value="1"/>
</dbReference>
<dbReference type="SUPFAM" id="SSF51905">
    <property type="entry name" value="FAD/NAD(P)-binding domain"/>
    <property type="match status" value="1"/>
</dbReference>
<dbReference type="PANTHER" id="PTHR31726">
    <property type="entry name" value="PROTEIN ICE2"/>
    <property type="match status" value="1"/>
</dbReference>
<dbReference type="PANTHER" id="PTHR31726:SF2">
    <property type="entry name" value="PROTEIN ICE2"/>
    <property type="match status" value="1"/>
</dbReference>
<dbReference type="GO" id="GO:0071949">
    <property type="term" value="F:FAD binding"/>
    <property type="evidence" value="ECO:0007669"/>
    <property type="project" value="InterPro"/>
</dbReference>